<keyword evidence="1 6" id="KW-0963">Cytoplasm</keyword>
<evidence type="ECO:0000256" key="6">
    <source>
        <dbReference type="HAMAP-Rule" id="MF_02207"/>
    </source>
</evidence>
<keyword evidence="3 6" id="KW-0067">ATP-binding</keyword>
<dbReference type="InterPro" id="IPR004753">
    <property type="entry name" value="MreB"/>
</dbReference>
<comment type="subcellular location">
    <subcellularLocation>
        <location evidence="6">Cytoplasm</location>
    </subcellularLocation>
    <text evidence="6">Membrane-associated.</text>
</comment>
<dbReference type="Gene3D" id="3.30.420.40">
    <property type="match status" value="2"/>
</dbReference>
<dbReference type="NCBIfam" id="TIGR00904">
    <property type="entry name" value="mreB"/>
    <property type="match status" value="1"/>
</dbReference>
<comment type="caution">
    <text evidence="7">The sequence shown here is derived from an EMBL/GenBank/DDBJ whole genome shotgun (WGS) entry which is preliminary data.</text>
</comment>
<evidence type="ECO:0000256" key="4">
    <source>
        <dbReference type="ARBA" id="ARBA00022960"/>
    </source>
</evidence>
<protein>
    <recommendedName>
        <fullName evidence="6">Cell shape-determining protein MreB</fullName>
    </recommendedName>
</protein>
<feature type="binding site" evidence="6">
    <location>
        <begin position="210"/>
        <end position="213"/>
    </location>
    <ligand>
        <name>ATP</name>
        <dbReference type="ChEBI" id="CHEBI:30616"/>
    </ligand>
</feature>
<keyword evidence="2 6" id="KW-0547">Nucleotide-binding</keyword>
<dbReference type="NCBIfam" id="NF010539">
    <property type="entry name" value="PRK13927.1"/>
    <property type="match status" value="1"/>
</dbReference>
<dbReference type="InterPro" id="IPR043129">
    <property type="entry name" value="ATPase_NBD"/>
</dbReference>
<gene>
    <name evidence="6" type="primary">mreB</name>
    <name evidence="7" type="ORF">A3C71_00310</name>
</gene>
<dbReference type="CDD" id="cd10225">
    <property type="entry name" value="ASKHA_NBD_MreB-like"/>
    <property type="match status" value="1"/>
</dbReference>
<dbReference type="HAMAP" id="MF_02207">
    <property type="entry name" value="MreB"/>
    <property type="match status" value="1"/>
</dbReference>
<name>A0A1F8FDD6_9BACT</name>
<keyword evidence="4 6" id="KW-0133">Cell shape</keyword>
<dbReference type="GO" id="GO:0008360">
    <property type="term" value="P:regulation of cell shape"/>
    <property type="evidence" value="ECO:0007669"/>
    <property type="project" value="UniProtKB-UniRule"/>
</dbReference>
<organism evidence="7 8">
    <name type="scientific">Candidatus Yanofskybacteria bacterium RIFCSPHIGHO2_02_FULL_43_15c</name>
    <dbReference type="NCBI Taxonomy" id="1802679"/>
    <lineage>
        <taxon>Bacteria</taxon>
        <taxon>Candidatus Yanofskyibacteriota</taxon>
    </lineage>
</organism>
<evidence type="ECO:0000256" key="3">
    <source>
        <dbReference type="ARBA" id="ARBA00022840"/>
    </source>
</evidence>
<dbReference type="Pfam" id="PF06723">
    <property type="entry name" value="MreB_Mbl"/>
    <property type="match status" value="1"/>
</dbReference>
<dbReference type="InterPro" id="IPR056546">
    <property type="entry name" value="MreB_MamK-like"/>
</dbReference>
<evidence type="ECO:0000313" key="7">
    <source>
        <dbReference type="EMBL" id="OGN11185.1"/>
    </source>
</evidence>
<evidence type="ECO:0000313" key="8">
    <source>
        <dbReference type="Proteomes" id="UP000178197"/>
    </source>
</evidence>
<dbReference type="PANTHER" id="PTHR42749">
    <property type="entry name" value="CELL SHAPE-DETERMINING PROTEIN MREB"/>
    <property type="match status" value="1"/>
</dbReference>
<evidence type="ECO:0000256" key="1">
    <source>
        <dbReference type="ARBA" id="ARBA00022490"/>
    </source>
</evidence>
<reference evidence="7 8" key="1">
    <citation type="journal article" date="2016" name="Nat. Commun.">
        <title>Thousands of microbial genomes shed light on interconnected biogeochemical processes in an aquifer system.</title>
        <authorList>
            <person name="Anantharaman K."/>
            <person name="Brown C.T."/>
            <person name="Hug L.A."/>
            <person name="Sharon I."/>
            <person name="Castelle C.J."/>
            <person name="Probst A.J."/>
            <person name="Thomas B.C."/>
            <person name="Singh A."/>
            <person name="Wilkins M.J."/>
            <person name="Karaoz U."/>
            <person name="Brodie E.L."/>
            <person name="Williams K.H."/>
            <person name="Hubbard S.S."/>
            <person name="Banfield J.F."/>
        </authorList>
    </citation>
    <scope>NUCLEOTIDE SEQUENCE [LARGE SCALE GENOMIC DNA]</scope>
</reference>
<sequence length="348" mass="37830">MRLFDYFSKGIGVDLGTANTLVYMEGRGIIINEPSVAAVNSKTGKILAIGEEAKKMIGRTPAHINVIRPLVNGVISDFEMTQEMLKQAFRKIGAANNLLHYHRAVIGVPSNLTEVEQKSVEDAVIGAGAYRAYVIEEPLAAALGARLPINDPIANMIVDIGGGTTEVAVISMGGIVTSKSLKVAGDRLNEDIIRFVRDEFKLAIGEPTAEEIKMTIGTAIPWDQKLDLAVRGRDMATGLPKEIIFKETSARAAISRSLKLMVESVREVIEKTPPELVGDILKNGIYMCGGGSLLKGLDKLLEKELLVKVSIIDDPLTCVARGTGIAVEQFDKYYQMVNNPMRPREIKI</sequence>
<evidence type="ECO:0000256" key="5">
    <source>
        <dbReference type="ARBA" id="ARBA00023458"/>
    </source>
</evidence>
<accession>A0A1F8FDD6</accession>
<dbReference type="SUPFAM" id="SSF53067">
    <property type="entry name" value="Actin-like ATPase domain"/>
    <property type="match status" value="2"/>
</dbReference>
<feature type="binding site" evidence="6">
    <location>
        <begin position="162"/>
        <end position="164"/>
    </location>
    <ligand>
        <name>ATP</name>
        <dbReference type="ChEBI" id="CHEBI:30616"/>
    </ligand>
</feature>
<evidence type="ECO:0000256" key="2">
    <source>
        <dbReference type="ARBA" id="ARBA00022741"/>
    </source>
</evidence>
<dbReference type="GO" id="GO:0005737">
    <property type="term" value="C:cytoplasm"/>
    <property type="evidence" value="ECO:0007669"/>
    <property type="project" value="UniProtKB-SubCell"/>
</dbReference>
<feature type="binding site" evidence="6">
    <location>
        <begin position="290"/>
        <end position="293"/>
    </location>
    <ligand>
        <name>ATP</name>
        <dbReference type="ChEBI" id="CHEBI:30616"/>
    </ligand>
</feature>
<dbReference type="PANTHER" id="PTHR42749:SF1">
    <property type="entry name" value="CELL SHAPE-DETERMINING PROTEIN MREB"/>
    <property type="match status" value="1"/>
</dbReference>
<dbReference type="Proteomes" id="UP000178197">
    <property type="component" value="Unassembled WGS sequence"/>
</dbReference>
<dbReference type="AlphaFoldDB" id="A0A1F8FDD6"/>
<proteinExistence type="inferred from homology"/>
<dbReference type="PRINTS" id="PR01652">
    <property type="entry name" value="SHAPEPROTEIN"/>
</dbReference>
<comment type="function">
    <text evidence="6">Forms membrane-associated dynamic filaments that are essential for cell shape determination. Acts by regulating cell wall synthesis and cell elongation, and thus cell shape. A feedback loop between cell geometry and MreB localization may maintain elongated cell shape by targeting cell wall growth to regions of negative cell wall curvature.</text>
</comment>
<dbReference type="GO" id="GO:0000902">
    <property type="term" value="P:cell morphogenesis"/>
    <property type="evidence" value="ECO:0007669"/>
    <property type="project" value="InterPro"/>
</dbReference>
<feature type="binding site" evidence="6">
    <location>
        <begin position="17"/>
        <end position="19"/>
    </location>
    <ligand>
        <name>ATP</name>
        <dbReference type="ChEBI" id="CHEBI:30616"/>
    </ligand>
</feature>
<dbReference type="GO" id="GO:0005524">
    <property type="term" value="F:ATP binding"/>
    <property type="evidence" value="ECO:0007669"/>
    <property type="project" value="UniProtKB-KW"/>
</dbReference>
<comment type="similarity">
    <text evidence="5 6">Belongs to the FtsA/MreB family.</text>
</comment>
<dbReference type="EMBL" id="MGJT01000034">
    <property type="protein sequence ID" value="OGN11185.1"/>
    <property type="molecule type" value="Genomic_DNA"/>
</dbReference>
<comment type="subunit">
    <text evidence="6">Forms polymers.</text>
</comment>